<accession>A0A7U2EU35</accession>
<evidence type="ECO:0000313" key="1">
    <source>
        <dbReference type="EMBL" id="QRC92811.1"/>
    </source>
</evidence>
<dbReference type="Proteomes" id="UP000663193">
    <property type="component" value="Chromosome 2"/>
</dbReference>
<proteinExistence type="predicted"/>
<evidence type="ECO:0000313" key="2">
    <source>
        <dbReference type="Proteomes" id="UP000663193"/>
    </source>
</evidence>
<name>A0A7U2EU35_PHANO</name>
<sequence>MQRMGKWHKLGELRMLQVAAMQLFTLRVRSGGMVLDVLHFDSQAAQPTFSTPA</sequence>
<protein>
    <submittedName>
        <fullName evidence="1">Uncharacterized protein</fullName>
    </submittedName>
</protein>
<dbReference type="VEuPathDB" id="FungiDB:JI435_402970"/>
<reference evidence="2" key="1">
    <citation type="journal article" date="2021" name="BMC Genomics">
        <title>Chromosome-level genome assembly and manually-curated proteome of model necrotroph Parastagonospora nodorum Sn15 reveals a genome-wide trove of candidate effector homologs, and redundancy of virulence-related functions within an accessory chromosome.</title>
        <authorList>
            <person name="Bertazzoni S."/>
            <person name="Jones D.A.B."/>
            <person name="Phan H.T."/>
            <person name="Tan K.-C."/>
            <person name="Hane J.K."/>
        </authorList>
    </citation>
    <scope>NUCLEOTIDE SEQUENCE [LARGE SCALE GENOMIC DNA]</scope>
    <source>
        <strain evidence="2">SN15 / ATCC MYA-4574 / FGSC 10173)</strain>
    </source>
</reference>
<organism evidence="1 2">
    <name type="scientific">Phaeosphaeria nodorum (strain SN15 / ATCC MYA-4574 / FGSC 10173)</name>
    <name type="common">Glume blotch fungus</name>
    <name type="synonym">Parastagonospora nodorum</name>
    <dbReference type="NCBI Taxonomy" id="321614"/>
    <lineage>
        <taxon>Eukaryota</taxon>
        <taxon>Fungi</taxon>
        <taxon>Dikarya</taxon>
        <taxon>Ascomycota</taxon>
        <taxon>Pezizomycotina</taxon>
        <taxon>Dothideomycetes</taxon>
        <taxon>Pleosporomycetidae</taxon>
        <taxon>Pleosporales</taxon>
        <taxon>Pleosporineae</taxon>
        <taxon>Phaeosphaeriaceae</taxon>
        <taxon>Parastagonospora</taxon>
    </lineage>
</organism>
<keyword evidence="2" id="KW-1185">Reference proteome</keyword>
<dbReference type="AlphaFoldDB" id="A0A7U2EU35"/>
<dbReference type="EMBL" id="CP069024">
    <property type="protein sequence ID" value="QRC92811.1"/>
    <property type="molecule type" value="Genomic_DNA"/>
</dbReference>
<gene>
    <name evidence="1" type="ORF">JI435_402970</name>
</gene>